<feature type="domain" description="RNA polymerase sigma factor 70 region 4 type 2" evidence="6">
    <location>
        <begin position="105"/>
        <end position="155"/>
    </location>
</feature>
<keyword evidence="2" id="KW-0805">Transcription regulation</keyword>
<dbReference type="InterPro" id="IPR013325">
    <property type="entry name" value="RNA_pol_sigma_r2"/>
</dbReference>
<dbReference type="InterPro" id="IPR013249">
    <property type="entry name" value="RNA_pol_sigma70_r4_t2"/>
</dbReference>
<name>A0A031JWQ2_9SPHN</name>
<gene>
    <name evidence="7" type="ORF">BV97_02909</name>
</gene>
<sequence>MKPTHSPFALYEEHLGKLVLYARQVSGEVRGAEDIVHDAWLLMERKAENAIIHEPVGYVRRVIRNLIFERNRRRRETSLAPEDMPDIVDERPSVEAQIMGREAMQLVLDAIEAMPDRQKIAIRLYHFEGLRLKDVAAQLGLSLSYTQNLIAQGMEICDRQRRLGL</sequence>
<protein>
    <submittedName>
        <fullName evidence="7">DNA-directed RNA polymerase sigma-E/Sigma-24/FecI</fullName>
    </submittedName>
</protein>
<dbReference type="RefSeq" id="WP_081799041.1">
    <property type="nucleotide sequence ID" value="NZ_CP017076.1"/>
</dbReference>
<evidence type="ECO:0000256" key="2">
    <source>
        <dbReference type="ARBA" id="ARBA00023015"/>
    </source>
</evidence>
<dbReference type="AlphaFoldDB" id="A0A031JWQ2"/>
<evidence type="ECO:0000256" key="1">
    <source>
        <dbReference type="ARBA" id="ARBA00010641"/>
    </source>
</evidence>
<organism evidence="7 8">
    <name type="scientific">Novosphingobium resinovorum</name>
    <dbReference type="NCBI Taxonomy" id="158500"/>
    <lineage>
        <taxon>Bacteria</taxon>
        <taxon>Pseudomonadati</taxon>
        <taxon>Pseudomonadota</taxon>
        <taxon>Alphaproteobacteria</taxon>
        <taxon>Sphingomonadales</taxon>
        <taxon>Sphingomonadaceae</taxon>
        <taxon>Novosphingobium</taxon>
    </lineage>
</organism>
<dbReference type="Pfam" id="PF04542">
    <property type="entry name" value="Sigma70_r2"/>
    <property type="match status" value="1"/>
</dbReference>
<dbReference type="InterPro" id="IPR039425">
    <property type="entry name" value="RNA_pol_sigma-70-like"/>
</dbReference>
<dbReference type="NCBIfam" id="TIGR02937">
    <property type="entry name" value="sigma70-ECF"/>
    <property type="match status" value="1"/>
</dbReference>
<dbReference type="InterPro" id="IPR007627">
    <property type="entry name" value="RNA_pol_sigma70_r2"/>
</dbReference>
<accession>A0A031JWQ2</accession>
<keyword evidence="3" id="KW-0731">Sigma factor</keyword>
<dbReference type="Pfam" id="PF08281">
    <property type="entry name" value="Sigma70_r4_2"/>
    <property type="match status" value="1"/>
</dbReference>
<evidence type="ECO:0000259" key="6">
    <source>
        <dbReference type="Pfam" id="PF08281"/>
    </source>
</evidence>
<dbReference type="GO" id="GO:0000428">
    <property type="term" value="C:DNA-directed RNA polymerase complex"/>
    <property type="evidence" value="ECO:0007669"/>
    <property type="project" value="UniProtKB-KW"/>
</dbReference>
<evidence type="ECO:0000313" key="8">
    <source>
        <dbReference type="Proteomes" id="UP000024329"/>
    </source>
</evidence>
<keyword evidence="7" id="KW-0240">DNA-directed RNA polymerase</keyword>
<dbReference type="Proteomes" id="UP000024329">
    <property type="component" value="Unassembled WGS sequence"/>
</dbReference>
<evidence type="ECO:0000259" key="5">
    <source>
        <dbReference type="Pfam" id="PF04542"/>
    </source>
</evidence>
<dbReference type="PATRIC" id="fig|158500.4.peg.2977"/>
<dbReference type="GO" id="GO:0016987">
    <property type="term" value="F:sigma factor activity"/>
    <property type="evidence" value="ECO:0007669"/>
    <property type="project" value="UniProtKB-KW"/>
</dbReference>
<dbReference type="OrthoDB" id="9794372at2"/>
<dbReference type="PANTHER" id="PTHR43133:SF63">
    <property type="entry name" value="RNA POLYMERASE SIGMA FACTOR FECI-RELATED"/>
    <property type="match status" value="1"/>
</dbReference>
<feature type="domain" description="RNA polymerase sigma-70 region 2" evidence="5">
    <location>
        <begin position="10"/>
        <end position="75"/>
    </location>
</feature>
<dbReference type="EMBL" id="JFYZ01000013">
    <property type="protein sequence ID" value="EZP81248.1"/>
    <property type="molecule type" value="Genomic_DNA"/>
</dbReference>
<dbReference type="eggNOG" id="COG1595">
    <property type="taxonomic scope" value="Bacteria"/>
</dbReference>
<reference evidence="7 8" key="1">
    <citation type="submission" date="2014-03" db="EMBL/GenBank/DDBJ databases">
        <title>Whole genome sequence of Novosphingobium resinovorum KF1.</title>
        <authorList>
            <person name="Gan H.M."/>
            <person name="Gan H.Y."/>
            <person name="Chew T.H."/>
            <person name="Savka M.A."/>
        </authorList>
    </citation>
    <scope>NUCLEOTIDE SEQUENCE [LARGE SCALE GENOMIC DNA]</scope>
    <source>
        <strain evidence="7 8">KF1</strain>
    </source>
</reference>
<dbReference type="InterPro" id="IPR013324">
    <property type="entry name" value="RNA_pol_sigma_r3/r4-like"/>
</dbReference>
<dbReference type="GO" id="GO:0006352">
    <property type="term" value="P:DNA-templated transcription initiation"/>
    <property type="evidence" value="ECO:0007669"/>
    <property type="project" value="InterPro"/>
</dbReference>
<comment type="caution">
    <text evidence="7">The sequence shown here is derived from an EMBL/GenBank/DDBJ whole genome shotgun (WGS) entry which is preliminary data.</text>
</comment>
<dbReference type="SUPFAM" id="SSF88946">
    <property type="entry name" value="Sigma2 domain of RNA polymerase sigma factors"/>
    <property type="match status" value="1"/>
</dbReference>
<evidence type="ECO:0000256" key="3">
    <source>
        <dbReference type="ARBA" id="ARBA00023082"/>
    </source>
</evidence>
<keyword evidence="4" id="KW-0804">Transcription</keyword>
<dbReference type="GO" id="GO:0003677">
    <property type="term" value="F:DNA binding"/>
    <property type="evidence" value="ECO:0007669"/>
    <property type="project" value="InterPro"/>
</dbReference>
<dbReference type="InterPro" id="IPR014284">
    <property type="entry name" value="RNA_pol_sigma-70_dom"/>
</dbReference>
<dbReference type="PANTHER" id="PTHR43133">
    <property type="entry name" value="RNA POLYMERASE ECF-TYPE SIGMA FACTO"/>
    <property type="match status" value="1"/>
</dbReference>
<dbReference type="Gene3D" id="1.10.1740.10">
    <property type="match status" value="1"/>
</dbReference>
<evidence type="ECO:0000313" key="7">
    <source>
        <dbReference type="EMBL" id="EZP81248.1"/>
    </source>
</evidence>
<comment type="similarity">
    <text evidence="1">Belongs to the sigma-70 factor family. ECF subfamily.</text>
</comment>
<evidence type="ECO:0000256" key="4">
    <source>
        <dbReference type="ARBA" id="ARBA00023163"/>
    </source>
</evidence>
<proteinExistence type="inferred from homology"/>
<dbReference type="Gene3D" id="1.10.10.10">
    <property type="entry name" value="Winged helix-like DNA-binding domain superfamily/Winged helix DNA-binding domain"/>
    <property type="match status" value="1"/>
</dbReference>
<dbReference type="InterPro" id="IPR036388">
    <property type="entry name" value="WH-like_DNA-bd_sf"/>
</dbReference>
<dbReference type="SUPFAM" id="SSF88659">
    <property type="entry name" value="Sigma3 and sigma4 domains of RNA polymerase sigma factors"/>
    <property type="match status" value="1"/>
</dbReference>